<accession>A0A5N3QT52</accession>
<dbReference type="Gene3D" id="3.40.190.10">
    <property type="entry name" value="Periplasmic binding protein-like II"/>
    <property type="match status" value="2"/>
</dbReference>
<name>A0A5N3QT52_9VIBR</name>
<evidence type="ECO:0000256" key="2">
    <source>
        <dbReference type="ARBA" id="ARBA00023015"/>
    </source>
</evidence>
<dbReference type="InterPro" id="IPR050389">
    <property type="entry name" value="LysR-type_TF"/>
</dbReference>
<comment type="similarity">
    <text evidence="1">Belongs to the LysR transcriptional regulatory family.</text>
</comment>
<dbReference type="SUPFAM" id="SSF46785">
    <property type="entry name" value="Winged helix' DNA-binding domain"/>
    <property type="match status" value="1"/>
</dbReference>
<protein>
    <submittedName>
        <fullName evidence="6">LysR family transcriptional regulator</fullName>
    </submittedName>
</protein>
<evidence type="ECO:0000256" key="1">
    <source>
        <dbReference type="ARBA" id="ARBA00009437"/>
    </source>
</evidence>
<dbReference type="PROSITE" id="PS50931">
    <property type="entry name" value="HTH_LYSR"/>
    <property type="match status" value="1"/>
</dbReference>
<sequence length="304" mass="34605">MANISGIELKQLRLLQIIFETKNLTQAGERAGLTQSAVSHILKKLRDSFNDSLVIRQGNKLELTPRAELMQPVLSRWLNDFEQNILFQEVFDPALSDRTFYIATSDLVEHALMPHLIKHLSKIAPNIRLVFKKLDKRSLASQIESGEVDFSISVIESSHPSLMVRTLYRDDFVSVVRTNHPLLKTNMEAKHFCQYPHVLAGTGSSNRGMVDDALDTIGLSRNVQYKVANFASALFIVESSDGILTAPRRFVEMMADRFAVETFETPVDLEGYAMKLYWHIKNKDDQANIWLREQMVHVMEGTVQ</sequence>
<evidence type="ECO:0000259" key="5">
    <source>
        <dbReference type="PROSITE" id="PS50931"/>
    </source>
</evidence>
<dbReference type="RefSeq" id="WP_150873025.1">
    <property type="nucleotide sequence ID" value="NZ_VWSE01000010.1"/>
</dbReference>
<keyword evidence="2" id="KW-0805">Transcription regulation</keyword>
<dbReference type="PANTHER" id="PTHR30118:SF15">
    <property type="entry name" value="TRANSCRIPTIONAL REGULATORY PROTEIN"/>
    <property type="match status" value="1"/>
</dbReference>
<organism evidence="6 7">
    <name type="scientific">Vibrio fortis</name>
    <dbReference type="NCBI Taxonomy" id="212667"/>
    <lineage>
        <taxon>Bacteria</taxon>
        <taxon>Pseudomonadati</taxon>
        <taxon>Pseudomonadota</taxon>
        <taxon>Gammaproteobacteria</taxon>
        <taxon>Vibrionales</taxon>
        <taxon>Vibrionaceae</taxon>
        <taxon>Vibrio</taxon>
    </lineage>
</organism>
<dbReference type="AlphaFoldDB" id="A0A5N3QT52"/>
<evidence type="ECO:0000313" key="7">
    <source>
        <dbReference type="Proteomes" id="UP000326789"/>
    </source>
</evidence>
<proteinExistence type="inferred from homology"/>
<evidence type="ECO:0000313" key="6">
    <source>
        <dbReference type="EMBL" id="KAB0285313.1"/>
    </source>
</evidence>
<dbReference type="SUPFAM" id="SSF53850">
    <property type="entry name" value="Periplasmic binding protein-like II"/>
    <property type="match status" value="1"/>
</dbReference>
<dbReference type="InterPro" id="IPR036388">
    <property type="entry name" value="WH-like_DNA-bd_sf"/>
</dbReference>
<dbReference type="GO" id="GO:0003700">
    <property type="term" value="F:DNA-binding transcription factor activity"/>
    <property type="evidence" value="ECO:0007669"/>
    <property type="project" value="InterPro"/>
</dbReference>
<dbReference type="CDD" id="cd08417">
    <property type="entry name" value="PBP2_Nitroaromatics_like"/>
    <property type="match status" value="1"/>
</dbReference>
<dbReference type="EMBL" id="VWSE01000010">
    <property type="protein sequence ID" value="KAB0285313.1"/>
    <property type="molecule type" value="Genomic_DNA"/>
</dbReference>
<dbReference type="Pfam" id="PF03466">
    <property type="entry name" value="LysR_substrate"/>
    <property type="match status" value="1"/>
</dbReference>
<reference evidence="6 7" key="1">
    <citation type="submission" date="2019-09" db="EMBL/GenBank/DDBJ databases">
        <title>Whole genome sequence of Vibrio fortis.</title>
        <authorList>
            <person name="Das S.K."/>
        </authorList>
    </citation>
    <scope>NUCLEOTIDE SEQUENCE [LARGE SCALE GENOMIC DNA]</scope>
    <source>
        <strain evidence="6 7">AN60</strain>
    </source>
</reference>
<dbReference type="Proteomes" id="UP000326789">
    <property type="component" value="Unassembled WGS sequence"/>
</dbReference>
<keyword evidence="4" id="KW-0804">Transcription</keyword>
<dbReference type="InterPro" id="IPR037402">
    <property type="entry name" value="YidZ_PBP2"/>
</dbReference>
<dbReference type="GO" id="GO:0003677">
    <property type="term" value="F:DNA binding"/>
    <property type="evidence" value="ECO:0007669"/>
    <property type="project" value="UniProtKB-KW"/>
</dbReference>
<dbReference type="Gene3D" id="1.10.10.10">
    <property type="entry name" value="Winged helix-like DNA-binding domain superfamily/Winged helix DNA-binding domain"/>
    <property type="match status" value="1"/>
</dbReference>
<dbReference type="InterPro" id="IPR000847">
    <property type="entry name" value="LysR_HTH_N"/>
</dbReference>
<keyword evidence="3" id="KW-0238">DNA-binding</keyword>
<evidence type="ECO:0000256" key="4">
    <source>
        <dbReference type="ARBA" id="ARBA00023163"/>
    </source>
</evidence>
<dbReference type="InterPro" id="IPR005119">
    <property type="entry name" value="LysR_subst-bd"/>
</dbReference>
<feature type="domain" description="HTH lysR-type" evidence="5">
    <location>
        <begin position="7"/>
        <end position="64"/>
    </location>
</feature>
<gene>
    <name evidence="6" type="ORF">F2P58_22585</name>
</gene>
<dbReference type="InterPro" id="IPR036390">
    <property type="entry name" value="WH_DNA-bd_sf"/>
</dbReference>
<dbReference type="PANTHER" id="PTHR30118">
    <property type="entry name" value="HTH-TYPE TRANSCRIPTIONAL REGULATOR LEUO-RELATED"/>
    <property type="match status" value="1"/>
</dbReference>
<dbReference type="Pfam" id="PF00126">
    <property type="entry name" value="HTH_1"/>
    <property type="match status" value="1"/>
</dbReference>
<comment type="caution">
    <text evidence="6">The sequence shown here is derived from an EMBL/GenBank/DDBJ whole genome shotgun (WGS) entry which is preliminary data.</text>
</comment>
<evidence type="ECO:0000256" key="3">
    <source>
        <dbReference type="ARBA" id="ARBA00023125"/>
    </source>
</evidence>